<dbReference type="Proteomes" id="UP001610444">
    <property type="component" value="Unassembled WGS sequence"/>
</dbReference>
<reference evidence="3 4" key="1">
    <citation type="submission" date="2024-07" db="EMBL/GenBank/DDBJ databases">
        <title>Section-level genome sequencing and comparative genomics of Aspergillus sections Usti and Cavernicolus.</title>
        <authorList>
            <consortium name="Lawrence Berkeley National Laboratory"/>
            <person name="Nybo J.L."/>
            <person name="Vesth T.C."/>
            <person name="Theobald S."/>
            <person name="Frisvad J.C."/>
            <person name="Larsen T.O."/>
            <person name="Kjaerboelling I."/>
            <person name="Rothschild-Mancinelli K."/>
            <person name="Lyhne E.K."/>
            <person name="Kogle M.E."/>
            <person name="Barry K."/>
            <person name="Clum A."/>
            <person name="Na H."/>
            <person name="Ledsgaard L."/>
            <person name="Lin J."/>
            <person name="Lipzen A."/>
            <person name="Kuo A."/>
            <person name="Riley R."/>
            <person name="Mondo S."/>
            <person name="LaButti K."/>
            <person name="Haridas S."/>
            <person name="Pangalinan J."/>
            <person name="Salamov A.A."/>
            <person name="Simmons B.A."/>
            <person name="Magnuson J.K."/>
            <person name="Chen J."/>
            <person name="Drula E."/>
            <person name="Henrissat B."/>
            <person name="Wiebenga A."/>
            <person name="Lubbers R.J."/>
            <person name="Gomes A.C."/>
            <person name="Macurrencykelacurrency M.R."/>
            <person name="Stajich J."/>
            <person name="Grigoriev I.V."/>
            <person name="Mortensen U.H."/>
            <person name="De vries R.P."/>
            <person name="Baker S.E."/>
            <person name="Andersen M.R."/>
        </authorList>
    </citation>
    <scope>NUCLEOTIDE SEQUENCE [LARGE SCALE GENOMIC DNA]</scope>
    <source>
        <strain evidence="3 4">CBS 756.74</strain>
    </source>
</reference>
<feature type="compositionally biased region" description="Polar residues" evidence="1">
    <location>
        <begin position="158"/>
        <end position="172"/>
    </location>
</feature>
<protein>
    <recommendedName>
        <fullName evidence="5">GPI anchored protein</fullName>
    </recommendedName>
</protein>
<dbReference type="PANTHER" id="PTHR40640">
    <property type="entry name" value="ANCHORED GLYCOPROTEIN, PUTATIVE (AFU_ORTHOLOGUE AFUA_8G04860)-RELATED"/>
    <property type="match status" value="1"/>
</dbReference>
<gene>
    <name evidence="3" type="ORF">BJX68DRAFT_237999</name>
</gene>
<sequence>MHSNTLLLGFGILTGAIAADQVVTMYLPDNDDSQALAGRILGSQSDTTTYLIACADSVTTTCDLPAAATVIQAPSTVSLIADVSGEAVVVACTHDDEIATCSMGAGEVWYVTDTESVTSYGVTITATGTPSSASTPASSSATRTSTTLGSSASSPTTQADSSQSSTNTTTGADAQETDDEGNGAVTRLSGVGLGAALMAVGAAAVALL</sequence>
<accession>A0ABR4KAT7</accession>
<dbReference type="EMBL" id="JBFXLR010000023">
    <property type="protein sequence ID" value="KAL2849397.1"/>
    <property type="molecule type" value="Genomic_DNA"/>
</dbReference>
<feature type="chain" id="PRO_5045752941" description="GPI anchored protein" evidence="2">
    <location>
        <begin position="20"/>
        <end position="208"/>
    </location>
</feature>
<feature type="signal peptide" evidence="2">
    <location>
        <begin position="1"/>
        <end position="19"/>
    </location>
</feature>
<name>A0ABR4KAT7_9EURO</name>
<evidence type="ECO:0000313" key="3">
    <source>
        <dbReference type="EMBL" id="KAL2849397.1"/>
    </source>
</evidence>
<dbReference type="RefSeq" id="XP_070898784.1">
    <property type="nucleotide sequence ID" value="XM_071040269.1"/>
</dbReference>
<dbReference type="PANTHER" id="PTHR40640:SF2">
    <property type="entry name" value="GPI ANCHORED PROTEIN-RELATED"/>
    <property type="match status" value="1"/>
</dbReference>
<keyword evidence="2" id="KW-0732">Signal</keyword>
<feature type="compositionally biased region" description="Low complexity" evidence="1">
    <location>
        <begin position="125"/>
        <end position="157"/>
    </location>
</feature>
<evidence type="ECO:0008006" key="5">
    <source>
        <dbReference type="Google" id="ProtNLM"/>
    </source>
</evidence>
<evidence type="ECO:0000313" key="4">
    <source>
        <dbReference type="Proteomes" id="UP001610444"/>
    </source>
</evidence>
<comment type="caution">
    <text evidence="3">The sequence shown here is derived from an EMBL/GenBank/DDBJ whole genome shotgun (WGS) entry which is preliminary data.</text>
</comment>
<proteinExistence type="predicted"/>
<feature type="region of interest" description="Disordered" evidence="1">
    <location>
        <begin position="125"/>
        <end position="183"/>
    </location>
</feature>
<keyword evidence="4" id="KW-1185">Reference proteome</keyword>
<evidence type="ECO:0000256" key="2">
    <source>
        <dbReference type="SAM" id="SignalP"/>
    </source>
</evidence>
<evidence type="ECO:0000256" key="1">
    <source>
        <dbReference type="SAM" id="MobiDB-lite"/>
    </source>
</evidence>
<dbReference type="GeneID" id="98155433"/>
<organism evidence="3 4">
    <name type="scientific">Aspergillus pseudodeflectus</name>
    <dbReference type="NCBI Taxonomy" id="176178"/>
    <lineage>
        <taxon>Eukaryota</taxon>
        <taxon>Fungi</taxon>
        <taxon>Dikarya</taxon>
        <taxon>Ascomycota</taxon>
        <taxon>Pezizomycotina</taxon>
        <taxon>Eurotiomycetes</taxon>
        <taxon>Eurotiomycetidae</taxon>
        <taxon>Eurotiales</taxon>
        <taxon>Aspergillaceae</taxon>
        <taxon>Aspergillus</taxon>
        <taxon>Aspergillus subgen. Nidulantes</taxon>
    </lineage>
</organism>